<dbReference type="SUPFAM" id="SSF49899">
    <property type="entry name" value="Concanavalin A-like lectins/glucanases"/>
    <property type="match status" value="1"/>
</dbReference>
<dbReference type="EMBL" id="MCFH01000029">
    <property type="protein sequence ID" value="ORX47909.1"/>
    <property type="molecule type" value="Genomic_DNA"/>
</dbReference>
<evidence type="ECO:0000313" key="1">
    <source>
        <dbReference type="EMBL" id="ORX47909.1"/>
    </source>
</evidence>
<reference evidence="1 2" key="1">
    <citation type="submission" date="2016-08" db="EMBL/GenBank/DDBJ databases">
        <title>Genomes of anaerobic fungi encode conserved fungal cellulosomes for biomass hydrolysis.</title>
        <authorList>
            <consortium name="DOE Joint Genome Institute"/>
            <person name="Haitjema C.H."/>
            <person name="Gilmore S.P."/>
            <person name="Henske J.K."/>
            <person name="Solomon K.V."/>
            <person name="De Groot R."/>
            <person name="Kuo A."/>
            <person name="Mondo S.J."/>
            <person name="Salamov A.A."/>
            <person name="Labutti K."/>
            <person name="Zhao Z."/>
            <person name="Chiniquy J."/>
            <person name="Barry K."/>
            <person name="Brewer H.M."/>
            <person name="Purvine S.O."/>
            <person name="Wright A.T."/>
            <person name="Boxma B."/>
            <person name="Van Alen T."/>
            <person name="Hackstein J.H."/>
            <person name="Baker S.E."/>
            <person name="Grigoriev I.V."/>
            <person name="O'Malley M.A."/>
        </authorList>
    </citation>
    <scope>NUCLEOTIDE SEQUENCE [LARGE SCALE GENOMIC DNA]</scope>
    <source>
        <strain evidence="2">finn</strain>
    </source>
</reference>
<protein>
    <recommendedName>
        <fullName evidence="3">Concanavalin A-like lectin/glucanase</fullName>
    </recommendedName>
</protein>
<comment type="caution">
    <text evidence="1">The sequence shown here is derived from an EMBL/GenBank/DDBJ whole genome shotgun (WGS) entry which is preliminary data.</text>
</comment>
<dbReference type="AlphaFoldDB" id="A0A1Y1V5S3"/>
<accession>A0A1Y1V5S3</accession>
<evidence type="ECO:0000313" key="2">
    <source>
        <dbReference type="Proteomes" id="UP000193719"/>
    </source>
</evidence>
<sequence>MDLNRKITPDTGYVDITPFSIGYSDFSFLIWFTPLQPETKNIKTLFCYQKTNDDQKYQFSLNLTADGKLTFCCSDQSNSVSTDDYLKSIESVIYDRLNVVAIVRKHNEIRMYLNNGLSGIFKTKEIIKCYSYEADDGNSSNENQNQIYFRLGAMTNKDLKPSNEFDGTIERFIFNLEAFDESIITAFAADLANNFVTEYSQPLPTYDSQQQVFYERIDDDLPPPY</sequence>
<reference evidence="1 2" key="2">
    <citation type="submission" date="2016-08" db="EMBL/GenBank/DDBJ databases">
        <title>Pervasive Adenine N6-methylation of Active Genes in Fungi.</title>
        <authorList>
            <consortium name="DOE Joint Genome Institute"/>
            <person name="Mondo S.J."/>
            <person name="Dannebaum R.O."/>
            <person name="Kuo R.C."/>
            <person name="Labutti K."/>
            <person name="Haridas S."/>
            <person name="Kuo A."/>
            <person name="Salamov A."/>
            <person name="Ahrendt S.R."/>
            <person name="Lipzen A."/>
            <person name="Sullivan W."/>
            <person name="Andreopoulos W.B."/>
            <person name="Clum A."/>
            <person name="Lindquist E."/>
            <person name="Daum C."/>
            <person name="Ramamoorthy G.K."/>
            <person name="Gryganskyi A."/>
            <person name="Culley D."/>
            <person name="Magnuson J.K."/>
            <person name="James T.Y."/>
            <person name="O'Malley M.A."/>
            <person name="Stajich J.E."/>
            <person name="Spatafora J.W."/>
            <person name="Visel A."/>
            <person name="Grigoriev I.V."/>
        </authorList>
    </citation>
    <scope>NUCLEOTIDE SEQUENCE [LARGE SCALE GENOMIC DNA]</scope>
    <source>
        <strain evidence="2">finn</strain>
    </source>
</reference>
<dbReference type="Proteomes" id="UP000193719">
    <property type="component" value="Unassembled WGS sequence"/>
</dbReference>
<dbReference type="OrthoDB" id="2125146at2759"/>
<dbReference type="Gene3D" id="2.60.120.200">
    <property type="match status" value="1"/>
</dbReference>
<evidence type="ECO:0008006" key="3">
    <source>
        <dbReference type="Google" id="ProtNLM"/>
    </source>
</evidence>
<proteinExistence type="predicted"/>
<gene>
    <name evidence="1" type="ORF">BCR36DRAFT_584606</name>
</gene>
<name>A0A1Y1V5S3_9FUNG</name>
<keyword evidence="2" id="KW-1185">Reference proteome</keyword>
<dbReference type="InterPro" id="IPR013320">
    <property type="entry name" value="ConA-like_dom_sf"/>
</dbReference>
<organism evidence="1 2">
    <name type="scientific">Piromyces finnis</name>
    <dbReference type="NCBI Taxonomy" id="1754191"/>
    <lineage>
        <taxon>Eukaryota</taxon>
        <taxon>Fungi</taxon>
        <taxon>Fungi incertae sedis</taxon>
        <taxon>Chytridiomycota</taxon>
        <taxon>Chytridiomycota incertae sedis</taxon>
        <taxon>Neocallimastigomycetes</taxon>
        <taxon>Neocallimastigales</taxon>
        <taxon>Neocallimastigaceae</taxon>
        <taxon>Piromyces</taxon>
    </lineage>
</organism>